<evidence type="ECO:0000256" key="13">
    <source>
        <dbReference type="SAM" id="MobiDB-lite"/>
    </source>
</evidence>
<keyword evidence="7" id="KW-0547">Nucleotide-binding</keyword>
<evidence type="ECO:0000256" key="4">
    <source>
        <dbReference type="ARBA" id="ARBA00022553"/>
    </source>
</evidence>
<sequence length="502" mass="55678">MSLLRHAHLTLGHRLLVALGVVSFLFWIVMVTLSTRDNLKEVNELYDVHLAYTTKAFLHLMDPDDDEQQNFPTTLPSAAVAQLLELSPNLAQRPVLDQLTTTPNTPSSPATGLPNTAQNTRRQQFNQSLRYQLWRDNGPLLFRSDNAPLDHMAQQTGFSDTLDTRGQGWRNYYVHDPSHHVHMIVSEPHTFREHLARSMVISAATPMVIGLPVLFLLLWFSVKRGLYPLASLSKEIAKRQPDNLALIDAENVPNEVLPMVTALNDLLQRMGQTLENERQFTDDAAHQLRTPLAAIQAQLYTARHTPTGIQHQMALSQMQESVARGIRLVNQLLTLARLDPKMALPNFSAIALAHIAESVCAELAPQALQRDQNLELIVTPNLPAVCGNADLLTMLISNLVDNAIHYTPQGGHIILNLEQKTEAVSLTICDDGPGIAPEQRAKVLERFYRVASQNQPGTGLGLAICKRVAEMHHTTLVLGDGLHGRGLCVRTQLAYCQEPAGH</sequence>
<dbReference type="CDD" id="cd00082">
    <property type="entry name" value="HisKA"/>
    <property type="match status" value="1"/>
</dbReference>
<dbReference type="EC" id="2.7.13.3" evidence="3"/>
<protein>
    <recommendedName>
        <fullName evidence="3">histidine kinase</fullName>
        <ecNumber evidence="3">2.7.13.3</ecNumber>
    </recommendedName>
</protein>
<dbReference type="SMART" id="SM00387">
    <property type="entry name" value="HATPase_c"/>
    <property type="match status" value="1"/>
</dbReference>
<evidence type="ECO:0000256" key="7">
    <source>
        <dbReference type="ARBA" id="ARBA00022741"/>
    </source>
</evidence>
<dbReference type="RefSeq" id="WP_223905003.1">
    <property type="nucleotide sequence ID" value="NZ_AP024238.1"/>
</dbReference>
<evidence type="ECO:0000256" key="6">
    <source>
        <dbReference type="ARBA" id="ARBA00022692"/>
    </source>
</evidence>
<organism evidence="16 17">
    <name type="scientific">Rhodoferax lithotrophicus</name>
    <dbReference type="NCBI Taxonomy" id="2798804"/>
    <lineage>
        <taxon>Bacteria</taxon>
        <taxon>Pseudomonadati</taxon>
        <taxon>Pseudomonadota</taxon>
        <taxon>Betaproteobacteria</taxon>
        <taxon>Burkholderiales</taxon>
        <taxon>Comamonadaceae</taxon>
        <taxon>Rhodoferax</taxon>
    </lineage>
</organism>
<evidence type="ECO:0000256" key="10">
    <source>
        <dbReference type="ARBA" id="ARBA00022989"/>
    </source>
</evidence>
<keyword evidence="10 14" id="KW-1133">Transmembrane helix</keyword>
<feature type="domain" description="Histidine kinase" evidence="15">
    <location>
        <begin position="283"/>
        <end position="497"/>
    </location>
</feature>
<dbReference type="InterPro" id="IPR003661">
    <property type="entry name" value="HisK_dim/P_dom"/>
</dbReference>
<dbReference type="PROSITE" id="PS50109">
    <property type="entry name" value="HIS_KIN"/>
    <property type="match status" value="1"/>
</dbReference>
<dbReference type="SMART" id="SM00388">
    <property type="entry name" value="HisKA"/>
    <property type="match status" value="1"/>
</dbReference>
<feature type="transmembrane region" description="Helical" evidence="14">
    <location>
        <begin position="12"/>
        <end position="33"/>
    </location>
</feature>
<reference evidence="16 17" key="1">
    <citation type="journal article" date="2021" name="Microbiol. Spectr.">
        <title>A Single Bacterium Capable of Oxidation and Reduction of Iron at Circumneutral pH.</title>
        <authorList>
            <person name="Kato S."/>
            <person name="Ohkuma M."/>
        </authorList>
    </citation>
    <scope>NUCLEOTIDE SEQUENCE [LARGE SCALE GENOMIC DNA]</scope>
    <source>
        <strain evidence="16 17">MIZ03</strain>
    </source>
</reference>
<evidence type="ECO:0000256" key="12">
    <source>
        <dbReference type="ARBA" id="ARBA00023136"/>
    </source>
</evidence>
<evidence type="ECO:0000256" key="5">
    <source>
        <dbReference type="ARBA" id="ARBA00022679"/>
    </source>
</evidence>
<dbReference type="InterPro" id="IPR003594">
    <property type="entry name" value="HATPase_dom"/>
</dbReference>
<feature type="transmembrane region" description="Helical" evidence="14">
    <location>
        <begin position="199"/>
        <end position="222"/>
    </location>
</feature>
<feature type="compositionally biased region" description="Low complexity" evidence="13">
    <location>
        <begin position="100"/>
        <end position="111"/>
    </location>
</feature>
<evidence type="ECO:0000256" key="1">
    <source>
        <dbReference type="ARBA" id="ARBA00000085"/>
    </source>
</evidence>
<dbReference type="Proteomes" id="UP000824366">
    <property type="component" value="Chromosome"/>
</dbReference>
<comment type="subcellular location">
    <subcellularLocation>
        <location evidence="2">Membrane</location>
        <topology evidence="2">Multi-pass membrane protein</topology>
    </subcellularLocation>
</comment>
<name>A0ABN6DG54_9BURK</name>
<evidence type="ECO:0000313" key="17">
    <source>
        <dbReference type="Proteomes" id="UP000824366"/>
    </source>
</evidence>
<dbReference type="PANTHER" id="PTHR45436">
    <property type="entry name" value="SENSOR HISTIDINE KINASE YKOH"/>
    <property type="match status" value="1"/>
</dbReference>
<keyword evidence="11" id="KW-0902">Two-component regulatory system</keyword>
<keyword evidence="5" id="KW-0808">Transferase</keyword>
<evidence type="ECO:0000256" key="11">
    <source>
        <dbReference type="ARBA" id="ARBA00023012"/>
    </source>
</evidence>
<dbReference type="EMBL" id="AP024238">
    <property type="protein sequence ID" value="BCO29123.1"/>
    <property type="molecule type" value="Genomic_DNA"/>
</dbReference>
<gene>
    <name evidence="16" type="ORF">MIZ03_4035</name>
</gene>
<keyword evidence="6 14" id="KW-0812">Transmembrane</keyword>
<dbReference type="InterPro" id="IPR004358">
    <property type="entry name" value="Sig_transdc_His_kin-like_C"/>
</dbReference>
<keyword evidence="8" id="KW-0418">Kinase</keyword>
<keyword evidence="4" id="KW-0597">Phosphoprotein</keyword>
<dbReference type="InterPro" id="IPR050428">
    <property type="entry name" value="TCS_sensor_his_kinase"/>
</dbReference>
<evidence type="ECO:0000256" key="14">
    <source>
        <dbReference type="SAM" id="Phobius"/>
    </source>
</evidence>
<dbReference type="InterPro" id="IPR005467">
    <property type="entry name" value="His_kinase_dom"/>
</dbReference>
<evidence type="ECO:0000256" key="3">
    <source>
        <dbReference type="ARBA" id="ARBA00012438"/>
    </source>
</evidence>
<keyword evidence="9" id="KW-0067">ATP-binding</keyword>
<proteinExistence type="predicted"/>
<keyword evidence="17" id="KW-1185">Reference proteome</keyword>
<keyword evidence="12 14" id="KW-0472">Membrane</keyword>
<dbReference type="InterPro" id="IPR036890">
    <property type="entry name" value="HATPase_C_sf"/>
</dbReference>
<dbReference type="PRINTS" id="PR00344">
    <property type="entry name" value="BCTRLSENSOR"/>
</dbReference>
<dbReference type="Gene3D" id="1.10.287.130">
    <property type="match status" value="1"/>
</dbReference>
<dbReference type="SUPFAM" id="SSF55874">
    <property type="entry name" value="ATPase domain of HSP90 chaperone/DNA topoisomerase II/histidine kinase"/>
    <property type="match status" value="1"/>
</dbReference>
<dbReference type="Gene3D" id="3.30.565.10">
    <property type="entry name" value="Histidine kinase-like ATPase, C-terminal domain"/>
    <property type="match status" value="1"/>
</dbReference>
<evidence type="ECO:0000313" key="16">
    <source>
        <dbReference type="EMBL" id="BCO29123.1"/>
    </source>
</evidence>
<comment type="catalytic activity">
    <reaction evidence="1">
        <text>ATP + protein L-histidine = ADP + protein N-phospho-L-histidine.</text>
        <dbReference type="EC" id="2.7.13.3"/>
    </reaction>
</comment>
<dbReference type="SUPFAM" id="SSF47384">
    <property type="entry name" value="Homodimeric domain of signal transducing histidine kinase"/>
    <property type="match status" value="1"/>
</dbReference>
<accession>A0ABN6DG54</accession>
<feature type="region of interest" description="Disordered" evidence="13">
    <location>
        <begin position="98"/>
        <end position="118"/>
    </location>
</feature>
<dbReference type="PANTHER" id="PTHR45436:SF14">
    <property type="entry name" value="SENSOR PROTEIN QSEC"/>
    <property type="match status" value="1"/>
</dbReference>
<evidence type="ECO:0000256" key="8">
    <source>
        <dbReference type="ARBA" id="ARBA00022777"/>
    </source>
</evidence>
<dbReference type="InterPro" id="IPR036097">
    <property type="entry name" value="HisK_dim/P_sf"/>
</dbReference>
<evidence type="ECO:0000259" key="15">
    <source>
        <dbReference type="PROSITE" id="PS50109"/>
    </source>
</evidence>
<dbReference type="Pfam" id="PF00512">
    <property type="entry name" value="HisKA"/>
    <property type="match status" value="1"/>
</dbReference>
<evidence type="ECO:0000256" key="9">
    <source>
        <dbReference type="ARBA" id="ARBA00022840"/>
    </source>
</evidence>
<evidence type="ECO:0000256" key="2">
    <source>
        <dbReference type="ARBA" id="ARBA00004141"/>
    </source>
</evidence>
<dbReference type="Pfam" id="PF02518">
    <property type="entry name" value="HATPase_c"/>
    <property type="match status" value="1"/>
</dbReference>